<dbReference type="EMBL" id="CACVAY010000149">
    <property type="protein sequence ID" value="CAA6828600.1"/>
    <property type="molecule type" value="Genomic_DNA"/>
</dbReference>
<comment type="subcellular location">
    <subcellularLocation>
        <location evidence="1">Membrane</location>
        <topology evidence="1">Multi-pass membrane protein</topology>
    </subcellularLocation>
</comment>
<protein>
    <submittedName>
        <fullName evidence="7">Inner membrane protein YrbG, predicted calcium/sodium:proton antiporter</fullName>
    </submittedName>
</protein>
<feature type="transmembrane region" description="Helical" evidence="5">
    <location>
        <begin position="174"/>
        <end position="195"/>
    </location>
</feature>
<dbReference type="PANTHER" id="PTHR10846">
    <property type="entry name" value="SODIUM/POTASSIUM/CALCIUM EXCHANGER"/>
    <property type="match status" value="1"/>
</dbReference>
<evidence type="ECO:0000313" key="7">
    <source>
        <dbReference type="EMBL" id="CAA6828600.1"/>
    </source>
</evidence>
<dbReference type="Pfam" id="PF01699">
    <property type="entry name" value="Na_Ca_ex"/>
    <property type="match status" value="2"/>
</dbReference>
<feature type="transmembrane region" description="Helical" evidence="5">
    <location>
        <begin position="74"/>
        <end position="97"/>
    </location>
</feature>
<proteinExistence type="predicted"/>
<keyword evidence="4 5" id="KW-0472">Membrane</keyword>
<feature type="transmembrane region" description="Helical" evidence="5">
    <location>
        <begin position="131"/>
        <end position="149"/>
    </location>
</feature>
<feature type="domain" description="Sodium/calcium exchanger membrane region" evidence="6">
    <location>
        <begin position="6"/>
        <end position="143"/>
    </location>
</feature>
<evidence type="ECO:0000256" key="3">
    <source>
        <dbReference type="ARBA" id="ARBA00022989"/>
    </source>
</evidence>
<evidence type="ECO:0000256" key="1">
    <source>
        <dbReference type="ARBA" id="ARBA00004141"/>
    </source>
</evidence>
<dbReference type="GO" id="GO:0005262">
    <property type="term" value="F:calcium channel activity"/>
    <property type="evidence" value="ECO:0007669"/>
    <property type="project" value="TreeGrafter"/>
</dbReference>
<feature type="transmembrane region" description="Helical" evidence="5">
    <location>
        <begin position="103"/>
        <end position="119"/>
    </location>
</feature>
<evidence type="ECO:0000256" key="2">
    <source>
        <dbReference type="ARBA" id="ARBA00022692"/>
    </source>
</evidence>
<sequence>MLIIFSALLIGMLVLIWSADKFVDGAAGLARHMGISPLLVGMLVVGFGTSAPEMLVSTVAALQGSPGLGIGNAIGSNITNIGLVLGVTAIIVNLPIYSRVLKIELPIILFSGIAVYFLMINGDGLSQLDGWILATSLVVTMSILTYLSVNSPAPILAAEACAELPKVLPLKSSILWTLAGLVLLITSSKMLVWSATQIAHMLGVSDLVIGLTIVAIGTSLPELAAAITSALKKETDFAVGTIIGSNIFNTLGVLAIPAIIGVSHIPEGVMDRDMPIMLGITALLLLLSIGFWQRFKITRKEGVILLGCFIGYQVLLYKQTIGTA</sequence>
<dbReference type="PANTHER" id="PTHR10846:SF8">
    <property type="entry name" value="INNER MEMBRANE PROTEIN YRBG"/>
    <property type="match status" value="1"/>
</dbReference>
<gene>
    <name evidence="7" type="ORF">HELGO_WM9371</name>
</gene>
<keyword evidence="3 5" id="KW-1133">Transmembrane helix</keyword>
<dbReference type="GO" id="GO:0005886">
    <property type="term" value="C:plasma membrane"/>
    <property type="evidence" value="ECO:0007669"/>
    <property type="project" value="TreeGrafter"/>
</dbReference>
<name>A0A6S6UJE1_9GAMM</name>
<dbReference type="InterPro" id="IPR044880">
    <property type="entry name" value="NCX_ion-bd_dom_sf"/>
</dbReference>
<dbReference type="GO" id="GO:0006874">
    <property type="term" value="P:intracellular calcium ion homeostasis"/>
    <property type="evidence" value="ECO:0007669"/>
    <property type="project" value="TreeGrafter"/>
</dbReference>
<dbReference type="InterPro" id="IPR004481">
    <property type="entry name" value="K/Na/Ca-exchanger"/>
</dbReference>
<evidence type="ECO:0000256" key="4">
    <source>
        <dbReference type="ARBA" id="ARBA00023136"/>
    </source>
</evidence>
<feature type="domain" description="Sodium/calcium exchanger membrane region" evidence="6">
    <location>
        <begin position="173"/>
        <end position="317"/>
    </location>
</feature>
<organism evidence="7">
    <name type="scientific">uncultured Thiotrichaceae bacterium</name>
    <dbReference type="NCBI Taxonomy" id="298394"/>
    <lineage>
        <taxon>Bacteria</taxon>
        <taxon>Pseudomonadati</taxon>
        <taxon>Pseudomonadota</taxon>
        <taxon>Gammaproteobacteria</taxon>
        <taxon>Thiotrichales</taxon>
        <taxon>Thiotrichaceae</taxon>
        <taxon>environmental samples</taxon>
    </lineage>
</organism>
<evidence type="ECO:0000259" key="6">
    <source>
        <dbReference type="Pfam" id="PF01699"/>
    </source>
</evidence>
<dbReference type="InterPro" id="IPR004837">
    <property type="entry name" value="NaCa_Exmemb"/>
</dbReference>
<dbReference type="AlphaFoldDB" id="A0A6S6UJE1"/>
<reference evidence="7" key="1">
    <citation type="submission" date="2020-01" db="EMBL/GenBank/DDBJ databases">
        <authorList>
            <person name="Meier V. D."/>
            <person name="Meier V D."/>
        </authorList>
    </citation>
    <scope>NUCLEOTIDE SEQUENCE</scope>
    <source>
        <strain evidence="7">HLG_WM_MAG_07</strain>
    </source>
</reference>
<feature type="transmembrane region" description="Helical" evidence="5">
    <location>
        <begin position="207"/>
        <end position="231"/>
    </location>
</feature>
<accession>A0A6S6UJE1</accession>
<dbReference type="NCBIfam" id="TIGR00367">
    <property type="entry name" value="calcium/sodium antiporter"/>
    <property type="match status" value="1"/>
</dbReference>
<dbReference type="Gene3D" id="1.20.1420.30">
    <property type="entry name" value="NCX, central ion-binding region"/>
    <property type="match status" value="1"/>
</dbReference>
<evidence type="ECO:0000256" key="5">
    <source>
        <dbReference type="SAM" id="Phobius"/>
    </source>
</evidence>
<feature type="transmembrane region" description="Helical" evidence="5">
    <location>
        <begin position="274"/>
        <end position="292"/>
    </location>
</feature>
<feature type="transmembrane region" description="Helical" evidence="5">
    <location>
        <begin position="237"/>
        <end position="262"/>
    </location>
</feature>
<dbReference type="GO" id="GO:0008273">
    <property type="term" value="F:calcium, potassium:sodium antiporter activity"/>
    <property type="evidence" value="ECO:0007669"/>
    <property type="project" value="TreeGrafter"/>
</dbReference>
<keyword evidence="2 5" id="KW-0812">Transmembrane</keyword>